<dbReference type="AlphaFoldDB" id="A0A7K1VA09"/>
<dbReference type="Proteomes" id="UP000466794">
    <property type="component" value="Unassembled WGS sequence"/>
</dbReference>
<comment type="caution">
    <text evidence="1">The sequence shown here is derived from an EMBL/GenBank/DDBJ whole genome shotgun (WGS) entry which is preliminary data.</text>
</comment>
<reference evidence="1 2" key="1">
    <citation type="submission" date="2019-12" db="EMBL/GenBank/DDBJ databases">
        <title>Nocardia sp. nov. ET3-3 isolated from soil.</title>
        <authorList>
            <person name="Kanchanasin P."/>
            <person name="Tanasupawat S."/>
            <person name="Yuki M."/>
            <person name="Kudo T."/>
        </authorList>
    </citation>
    <scope>NUCLEOTIDE SEQUENCE [LARGE SCALE GENOMIC DNA]</scope>
    <source>
        <strain evidence="1 2">ET3-3</strain>
    </source>
</reference>
<sequence length="58" mass="6390">MERFVFAVLELTGGTLFSPQFDGAITANPEQLPHIPDDLSPCLVESWQQVRSRSIASS</sequence>
<name>A0A7K1VA09_9NOCA</name>
<evidence type="ECO:0000313" key="2">
    <source>
        <dbReference type="Proteomes" id="UP000466794"/>
    </source>
</evidence>
<keyword evidence="2" id="KW-1185">Reference proteome</keyword>
<dbReference type="RefSeq" id="WP_157392926.1">
    <property type="nucleotide sequence ID" value="NZ_WRPP01000013.1"/>
</dbReference>
<evidence type="ECO:0000313" key="1">
    <source>
        <dbReference type="EMBL" id="MVU83321.1"/>
    </source>
</evidence>
<accession>A0A7K1VA09</accession>
<gene>
    <name evidence="1" type="ORF">GPX89_39550</name>
</gene>
<dbReference type="EMBL" id="WRPP01000013">
    <property type="protein sequence ID" value="MVU83321.1"/>
    <property type="molecule type" value="Genomic_DNA"/>
</dbReference>
<proteinExistence type="predicted"/>
<organism evidence="1 2">
    <name type="scientific">Nocardia terrae</name>
    <dbReference type="NCBI Taxonomy" id="2675851"/>
    <lineage>
        <taxon>Bacteria</taxon>
        <taxon>Bacillati</taxon>
        <taxon>Actinomycetota</taxon>
        <taxon>Actinomycetes</taxon>
        <taxon>Mycobacteriales</taxon>
        <taxon>Nocardiaceae</taxon>
        <taxon>Nocardia</taxon>
    </lineage>
</organism>
<protein>
    <submittedName>
        <fullName evidence="1">Uncharacterized protein</fullName>
    </submittedName>
</protein>